<feature type="region of interest" description="Disordered" evidence="1">
    <location>
        <begin position="295"/>
        <end position="333"/>
    </location>
</feature>
<keyword evidence="2" id="KW-0472">Membrane</keyword>
<dbReference type="Pfam" id="PF24036">
    <property type="entry name" value="DUF7345"/>
    <property type="match status" value="1"/>
</dbReference>
<feature type="compositionally biased region" description="Low complexity" evidence="1">
    <location>
        <begin position="34"/>
        <end position="45"/>
    </location>
</feature>
<feature type="domain" description="DUF7345" evidence="4">
    <location>
        <begin position="83"/>
        <end position="210"/>
    </location>
</feature>
<protein>
    <submittedName>
        <fullName evidence="5">Helix-turn-helix transcriptional regulator</fullName>
    </submittedName>
</protein>
<feature type="transmembrane region" description="Helical" evidence="2">
    <location>
        <begin position="266"/>
        <end position="290"/>
    </location>
</feature>
<comment type="caution">
    <text evidence="5">The sequence shown here is derived from an EMBL/GenBank/DDBJ whole genome shotgun (WGS) entry which is preliminary data.</text>
</comment>
<dbReference type="Pfam" id="PF24034">
    <property type="entry name" value="DUF7343"/>
    <property type="match status" value="1"/>
</dbReference>
<keyword evidence="6" id="KW-1185">Reference proteome</keyword>
<evidence type="ECO:0000256" key="2">
    <source>
        <dbReference type="SAM" id="Phobius"/>
    </source>
</evidence>
<evidence type="ECO:0000313" key="6">
    <source>
        <dbReference type="Proteomes" id="UP001595925"/>
    </source>
</evidence>
<keyword evidence="2" id="KW-1133">Transmembrane helix</keyword>
<feature type="domain" description="DUF7343" evidence="3">
    <location>
        <begin position="332"/>
        <end position="391"/>
    </location>
</feature>
<feature type="region of interest" description="Disordered" evidence="1">
    <location>
        <begin position="392"/>
        <end position="417"/>
    </location>
</feature>
<evidence type="ECO:0000259" key="4">
    <source>
        <dbReference type="Pfam" id="PF24036"/>
    </source>
</evidence>
<dbReference type="RefSeq" id="WP_224828581.1">
    <property type="nucleotide sequence ID" value="NZ_JAIVEF010000007.1"/>
</dbReference>
<dbReference type="InterPro" id="IPR055769">
    <property type="entry name" value="DUF7345"/>
</dbReference>
<feature type="compositionally biased region" description="Low complexity" evidence="1">
    <location>
        <begin position="398"/>
        <end position="411"/>
    </location>
</feature>
<evidence type="ECO:0000259" key="3">
    <source>
        <dbReference type="Pfam" id="PF24034"/>
    </source>
</evidence>
<gene>
    <name evidence="5" type="ORF">ACFPFO_04850</name>
</gene>
<organism evidence="5 6">
    <name type="scientific">Saliphagus infecundisoli</name>
    <dbReference type="NCBI Taxonomy" id="1849069"/>
    <lineage>
        <taxon>Archaea</taxon>
        <taxon>Methanobacteriati</taxon>
        <taxon>Methanobacteriota</taxon>
        <taxon>Stenosarchaea group</taxon>
        <taxon>Halobacteria</taxon>
        <taxon>Halobacteriales</taxon>
        <taxon>Natrialbaceae</taxon>
        <taxon>Saliphagus</taxon>
    </lineage>
</organism>
<accession>A0ABD5QBP4</accession>
<evidence type="ECO:0000313" key="5">
    <source>
        <dbReference type="EMBL" id="MFC4987102.1"/>
    </source>
</evidence>
<dbReference type="InterPro" id="IPR055767">
    <property type="entry name" value="DUF7343"/>
</dbReference>
<dbReference type="Proteomes" id="UP001595925">
    <property type="component" value="Unassembled WGS sequence"/>
</dbReference>
<feature type="compositionally biased region" description="Acidic residues" evidence="1">
    <location>
        <begin position="57"/>
        <end position="75"/>
    </location>
</feature>
<dbReference type="AlphaFoldDB" id="A0ABD5QBP4"/>
<name>A0ABD5QBP4_9EURY</name>
<sequence>MDAKAVRVLLCCLVVLWGAGAAVGPALAAADAVGGSDGASQASAPTGVVSTAQESGAADDGETSDDGDDEPSIDGFDEVNVAIDLRGNGSAAWTIEYRYRLDDENATADWESLSENVSDRPGEYILMFRERNAGLVSDAENATDRNMSTSNYSVETDESSSPQAYGYVRFTFEWSAFALVEVNRIEAGPALSGFTMDERTQLAVSWPEEYENVTVQPEPDDQSGNNVLWYGDETREFVEGEPYIELIATGGEPVESGEQEEEGLPLTWMVGAGALMVALVVLGAAVAVVWSRTRTDDGGGAAEAEPAQPAPAPTPDDGDEPVESASAPPPELLSNEERVLGLLEDHGGRIKQQEVVTELDWTEAKTSQVVSGLREDGEIEVFRIGRENVLAVDDGKSDTGSGAGDAATDSGGPAGDG</sequence>
<keyword evidence="2" id="KW-0812">Transmembrane</keyword>
<dbReference type="EMBL" id="JBHSJG010000018">
    <property type="protein sequence ID" value="MFC4987102.1"/>
    <property type="molecule type" value="Genomic_DNA"/>
</dbReference>
<proteinExistence type="predicted"/>
<reference evidence="5 6" key="1">
    <citation type="journal article" date="2019" name="Int. J. Syst. Evol. Microbiol.">
        <title>The Global Catalogue of Microorganisms (GCM) 10K type strain sequencing project: providing services to taxonomists for standard genome sequencing and annotation.</title>
        <authorList>
            <consortium name="The Broad Institute Genomics Platform"/>
            <consortium name="The Broad Institute Genome Sequencing Center for Infectious Disease"/>
            <person name="Wu L."/>
            <person name="Ma J."/>
        </authorList>
    </citation>
    <scope>NUCLEOTIDE SEQUENCE [LARGE SCALE GENOMIC DNA]</scope>
    <source>
        <strain evidence="5 6">CGMCC 1.15824</strain>
    </source>
</reference>
<evidence type="ECO:0000256" key="1">
    <source>
        <dbReference type="SAM" id="MobiDB-lite"/>
    </source>
</evidence>
<feature type="region of interest" description="Disordered" evidence="1">
    <location>
        <begin position="34"/>
        <end position="75"/>
    </location>
</feature>